<sequence>MQELMSRNKAYALSPRDCLKTTLFQKWQRIIAPPGRTESQRPANKRRKRKGSNSGGAANNATPAPNKKRSPGPNFSLASQDVMVVGEPSLMGGEFGDEDERLITRLENTQYDAANSLDHDNHTGGGFHGADSPMAGTNSWGAGIYLFKF</sequence>
<dbReference type="Pfam" id="PF17916">
    <property type="entry name" value="LID"/>
    <property type="match status" value="1"/>
</dbReference>
<keyword evidence="5" id="KW-1185">Reference proteome</keyword>
<dbReference type="Proteomes" id="UP000504635">
    <property type="component" value="Unplaced"/>
</dbReference>
<dbReference type="OrthoDB" id="6752590at2759"/>
<name>A0A6J2YTT7_SITOR</name>
<dbReference type="GO" id="GO:0030274">
    <property type="term" value="F:LIM domain binding"/>
    <property type="evidence" value="ECO:0007669"/>
    <property type="project" value="UniProtKB-UniRule"/>
</dbReference>
<protein>
    <submittedName>
        <fullName evidence="6">LIM domain-binding protein 1-A-like isoform X3</fullName>
    </submittedName>
</protein>
<dbReference type="RefSeq" id="XP_030766601.1">
    <property type="nucleotide sequence ID" value="XM_030910741.1"/>
</dbReference>
<evidence type="ECO:0000259" key="4">
    <source>
        <dbReference type="PROSITE" id="PS51957"/>
    </source>
</evidence>
<dbReference type="FunFam" id="2.10.110.10:FF:000045">
    <property type="entry name" value="LIM domain-binding protein 1 isoform X1"/>
    <property type="match status" value="1"/>
</dbReference>
<gene>
    <name evidence="6" type="primary">LOC115890495</name>
</gene>
<dbReference type="AlphaFoldDB" id="A0A6J2YTT7"/>
<dbReference type="InterPro" id="IPR029005">
    <property type="entry name" value="LIM-bd/SEUSS"/>
</dbReference>
<evidence type="ECO:0000313" key="5">
    <source>
        <dbReference type="Proteomes" id="UP000504635"/>
    </source>
</evidence>
<feature type="region of interest" description="Disordered" evidence="3">
    <location>
        <begin position="29"/>
        <end position="81"/>
    </location>
</feature>
<dbReference type="PANTHER" id="PTHR10378">
    <property type="entry name" value="LIM DOMAIN-BINDING PROTEIN"/>
    <property type="match status" value="1"/>
</dbReference>
<evidence type="ECO:0000256" key="1">
    <source>
        <dbReference type="ARBA" id="ARBA00006928"/>
    </source>
</evidence>
<dbReference type="PROSITE" id="PS51957">
    <property type="entry name" value="LID"/>
    <property type="match status" value="1"/>
</dbReference>
<organism evidence="5 6">
    <name type="scientific">Sitophilus oryzae</name>
    <name type="common">Rice weevil</name>
    <name type="synonym">Curculio oryzae</name>
    <dbReference type="NCBI Taxonomy" id="7048"/>
    <lineage>
        <taxon>Eukaryota</taxon>
        <taxon>Metazoa</taxon>
        <taxon>Ecdysozoa</taxon>
        <taxon>Arthropoda</taxon>
        <taxon>Hexapoda</taxon>
        <taxon>Insecta</taxon>
        <taxon>Pterygota</taxon>
        <taxon>Neoptera</taxon>
        <taxon>Endopterygota</taxon>
        <taxon>Coleoptera</taxon>
        <taxon>Polyphaga</taxon>
        <taxon>Cucujiformia</taxon>
        <taxon>Curculionidae</taxon>
        <taxon>Dryophthorinae</taxon>
        <taxon>Sitophilus</taxon>
    </lineage>
</organism>
<dbReference type="Gene3D" id="2.10.110.10">
    <property type="entry name" value="Cysteine Rich Protein"/>
    <property type="match status" value="1"/>
</dbReference>
<accession>A0A6J2YTT7</accession>
<comment type="similarity">
    <text evidence="1 2">Belongs to the LDB family.</text>
</comment>
<evidence type="ECO:0000256" key="3">
    <source>
        <dbReference type="SAM" id="MobiDB-lite"/>
    </source>
</evidence>
<proteinExistence type="inferred from homology"/>
<feature type="domain" description="LIM interaction" evidence="4">
    <location>
        <begin position="81"/>
        <end position="120"/>
    </location>
</feature>
<dbReference type="InterPro" id="IPR041363">
    <property type="entry name" value="LID"/>
</dbReference>
<reference evidence="6" key="1">
    <citation type="submission" date="2025-08" db="UniProtKB">
        <authorList>
            <consortium name="RefSeq"/>
        </authorList>
    </citation>
    <scope>IDENTIFICATION</scope>
    <source>
        <tissue evidence="6">Gonads</tissue>
    </source>
</reference>
<evidence type="ECO:0000313" key="6">
    <source>
        <dbReference type="RefSeq" id="XP_030766601.1"/>
    </source>
</evidence>
<dbReference type="GeneID" id="115890495"/>
<evidence type="ECO:0000256" key="2">
    <source>
        <dbReference type="PROSITE-ProRule" id="PRU01302"/>
    </source>
</evidence>